<comment type="caution">
    <text evidence="5">The sequence shown here is derived from an EMBL/GenBank/DDBJ whole genome shotgun (WGS) entry which is preliminary data.</text>
</comment>
<dbReference type="Gene3D" id="3.40.50.300">
    <property type="entry name" value="P-loop containing nucleotide triphosphate hydrolases"/>
    <property type="match status" value="1"/>
</dbReference>
<dbReference type="HAMAP" id="MF_00376">
    <property type="entry name" value="Dephospho_CoA_kinase"/>
    <property type="match status" value="1"/>
</dbReference>
<dbReference type="GO" id="GO:0005737">
    <property type="term" value="C:cytoplasm"/>
    <property type="evidence" value="ECO:0007669"/>
    <property type="project" value="UniProtKB-SubCell"/>
</dbReference>
<accession>A0A8J3IG24</accession>
<evidence type="ECO:0000256" key="2">
    <source>
        <dbReference type="ARBA" id="ARBA00022840"/>
    </source>
</evidence>
<dbReference type="InterPro" id="IPR027417">
    <property type="entry name" value="P-loop_NTPase"/>
</dbReference>
<dbReference type="UniPathway" id="UPA00241">
    <property type="reaction ID" value="UER00356"/>
</dbReference>
<keyword evidence="2 3" id="KW-0067">ATP-binding</keyword>
<keyword evidence="6" id="KW-1185">Reference proteome</keyword>
<dbReference type="AlphaFoldDB" id="A0A8J3IG24"/>
<dbReference type="GO" id="GO:0004140">
    <property type="term" value="F:dephospho-CoA kinase activity"/>
    <property type="evidence" value="ECO:0007669"/>
    <property type="project" value="UniProtKB-UniRule"/>
</dbReference>
<sequence>MPYIIGLTGNIACGKTAVGHILLELGAERYIDADAVVHRLYESAQPIARRVEEVFGASVMVADGSVNRKELGNIVFHDPEQMKRLEGIVHPAVGEALVKELAPVSETGIAIIDAVKLLEGGSGALCQSKWLLTCPQEQQLARLMARNGMSKEDALARIHAQTPNSTKLALVDEVIDNGGTLAETRQQVAAAFQRFRQKFTV</sequence>
<comment type="similarity">
    <text evidence="3">Belongs to the CoaE family.</text>
</comment>
<evidence type="ECO:0000256" key="3">
    <source>
        <dbReference type="HAMAP-Rule" id="MF_00376"/>
    </source>
</evidence>
<dbReference type="NCBIfam" id="TIGR00152">
    <property type="entry name" value="dephospho-CoA kinase"/>
    <property type="match status" value="1"/>
</dbReference>
<keyword evidence="3" id="KW-0808">Transferase</keyword>
<dbReference type="PANTHER" id="PTHR10695:SF46">
    <property type="entry name" value="BIFUNCTIONAL COENZYME A SYNTHASE-RELATED"/>
    <property type="match status" value="1"/>
</dbReference>
<name>A0A8J3IG24_9CHLR</name>
<dbReference type="CDD" id="cd02022">
    <property type="entry name" value="DPCK"/>
    <property type="match status" value="1"/>
</dbReference>
<dbReference type="PROSITE" id="PS51219">
    <property type="entry name" value="DPCK"/>
    <property type="match status" value="1"/>
</dbReference>
<dbReference type="GO" id="GO:0005524">
    <property type="term" value="F:ATP binding"/>
    <property type="evidence" value="ECO:0007669"/>
    <property type="project" value="UniProtKB-UniRule"/>
</dbReference>
<dbReference type="GO" id="GO:0015937">
    <property type="term" value="P:coenzyme A biosynthetic process"/>
    <property type="evidence" value="ECO:0007669"/>
    <property type="project" value="UniProtKB-UniRule"/>
</dbReference>
<dbReference type="InterPro" id="IPR001977">
    <property type="entry name" value="Depp_CoAkinase"/>
</dbReference>
<dbReference type="RefSeq" id="WP_220201816.1">
    <property type="nucleotide sequence ID" value="NZ_BNJK01000001.1"/>
</dbReference>
<dbReference type="PANTHER" id="PTHR10695">
    <property type="entry name" value="DEPHOSPHO-COA KINASE-RELATED"/>
    <property type="match status" value="1"/>
</dbReference>
<keyword evidence="1 3" id="KW-0547">Nucleotide-binding</keyword>
<comment type="pathway">
    <text evidence="3">Cofactor biosynthesis; coenzyme A biosynthesis; CoA from (R)-pantothenate: step 5/5.</text>
</comment>
<feature type="binding site" evidence="3">
    <location>
        <begin position="12"/>
        <end position="17"/>
    </location>
    <ligand>
        <name>ATP</name>
        <dbReference type="ChEBI" id="CHEBI:30616"/>
    </ligand>
</feature>
<evidence type="ECO:0000256" key="1">
    <source>
        <dbReference type="ARBA" id="ARBA00022741"/>
    </source>
</evidence>
<keyword evidence="3" id="KW-0173">Coenzyme A biosynthesis</keyword>
<dbReference type="EMBL" id="BNJK01000001">
    <property type="protein sequence ID" value="GHO90882.1"/>
    <property type="molecule type" value="Genomic_DNA"/>
</dbReference>
<reference evidence="5" key="1">
    <citation type="submission" date="2020-10" db="EMBL/GenBank/DDBJ databases">
        <title>Taxonomic study of unclassified bacteria belonging to the class Ktedonobacteria.</title>
        <authorList>
            <person name="Yabe S."/>
            <person name="Wang C.M."/>
            <person name="Zheng Y."/>
            <person name="Sakai Y."/>
            <person name="Cavaletti L."/>
            <person name="Monciardini P."/>
            <person name="Donadio S."/>
        </authorList>
    </citation>
    <scope>NUCLEOTIDE SEQUENCE</scope>
    <source>
        <strain evidence="5">ID150040</strain>
    </source>
</reference>
<evidence type="ECO:0000313" key="6">
    <source>
        <dbReference type="Proteomes" id="UP000597444"/>
    </source>
</evidence>
<comment type="subcellular location">
    <subcellularLocation>
        <location evidence="3">Cytoplasm</location>
    </subcellularLocation>
</comment>
<dbReference type="SUPFAM" id="SSF52540">
    <property type="entry name" value="P-loop containing nucleoside triphosphate hydrolases"/>
    <property type="match status" value="1"/>
</dbReference>
<keyword evidence="3 5" id="KW-0418">Kinase</keyword>
<comment type="catalytic activity">
    <reaction evidence="3">
        <text>3'-dephospho-CoA + ATP = ADP + CoA + H(+)</text>
        <dbReference type="Rhea" id="RHEA:18245"/>
        <dbReference type="ChEBI" id="CHEBI:15378"/>
        <dbReference type="ChEBI" id="CHEBI:30616"/>
        <dbReference type="ChEBI" id="CHEBI:57287"/>
        <dbReference type="ChEBI" id="CHEBI:57328"/>
        <dbReference type="ChEBI" id="CHEBI:456216"/>
        <dbReference type="EC" id="2.7.1.24"/>
    </reaction>
</comment>
<dbReference type="Proteomes" id="UP000597444">
    <property type="component" value="Unassembled WGS sequence"/>
</dbReference>
<dbReference type="EC" id="2.7.1.24" evidence="3 4"/>
<keyword evidence="3" id="KW-0963">Cytoplasm</keyword>
<evidence type="ECO:0000313" key="5">
    <source>
        <dbReference type="EMBL" id="GHO90882.1"/>
    </source>
</evidence>
<protein>
    <recommendedName>
        <fullName evidence="3 4">Dephospho-CoA kinase</fullName>
        <ecNumber evidence="3 4">2.7.1.24</ecNumber>
    </recommendedName>
    <alternativeName>
        <fullName evidence="3">Dephosphocoenzyme A kinase</fullName>
    </alternativeName>
</protein>
<dbReference type="Pfam" id="PF01121">
    <property type="entry name" value="CoaE"/>
    <property type="match status" value="1"/>
</dbReference>
<proteinExistence type="inferred from homology"/>
<organism evidence="5 6">
    <name type="scientific">Reticulibacter mediterranei</name>
    <dbReference type="NCBI Taxonomy" id="2778369"/>
    <lineage>
        <taxon>Bacteria</taxon>
        <taxon>Bacillati</taxon>
        <taxon>Chloroflexota</taxon>
        <taxon>Ktedonobacteria</taxon>
        <taxon>Ktedonobacterales</taxon>
        <taxon>Reticulibacteraceae</taxon>
        <taxon>Reticulibacter</taxon>
    </lineage>
</organism>
<gene>
    <name evidence="3 5" type="primary">coaE</name>
    <name evidence="5" type="ORF">KSF_009300</name>
</gene>
<evidence type="ECO:0000256" key="4">
    <source>
        <dbReference type="NCBIfam" id="TIGR00152"/>
    </source>
</evidence>
<comment type="function">
    <text evidence="3">Catalyzes the phosphorylation of the 3'-hydroxyl group of dephosphocoenzyme A to form coenzyme A.</text>
</comment>